<evidence type="ECO:0000313" key="1">
    <source>
        <dbReference type="EMBL" id="KAJ3658986.1"/>
    </source>
</evidence>
<organism evidence="1 2">
    <name type="scientific">Zophobas morio</name>
    <dbReference type="NCBI Taxonomy" id="2755281"/>
    <lineage>
        <taxon>Eukaryota</taxon>
        <taxon>Metazoa</taxon>
        <taxon>Ecdysozoa</taxon>
        <taxon>Arthropoda</taxon>
        <taxon>Hexapoda</taxon>
        <taxon>Insecta</taxon>
        <taxon>Pterygota</taxon>
        <taxon>Neoptera</taxon>
        <taxon>Endopterygota</taxon>
        <taxon>Coleoptera</taxon>
        <taxon>Polyphaga</taxon>
        <taxon>Cucujiformia</taxon>
        <taxon>Tenebrionidae</taxon>
        <taxon>Zophobas</taxon>
    </lineage>
</organism>
<reference evidence="1" key="1">
    <citation type="journal article" date="2023" name="G3 (Bethesda)">
        <title>Whole genome assemblies of Zophobas morio and Tenebrio molitor.</title>
        <authorList>
            <person name="Kaur S."/>
            <person name="Stinson S.A."/>
            <person name="diCenzo G.C."/>
        </authorList>
    </citation>
    <scope>NUCLEOTIDE SEQUENCE</scope>
    <source>
        <strain evidence="1">QUZm001</strain>
    </source>
</reference>
<comment type="caution">
    <text evidence="1">The sequence shown here is derived from an EMBL/GenBank/DDBJ whole genome shotgun (WGS) entry which is preliminary data.</text>
</comment>
<sequence length="93" mass="10289">MRRRRDGGVAHDRRSNRVLSTTAVSCSKLPDFAQIECAVTYVQGRNRGFSEARTPDTDRLALLKNLTKAATVCFVLSFDKIGCIFADDIGVTH</sequence>
<gene>
    <name evidence="1" type="ORF">Zmor_010696</name>
</gene>
<accession>A0AA38MJW7</accession>
<evidence type="ECO:0000313" key="2">
    <source>
        <dbReference type="Proteomes" id="UP001168821"/>
    </source>
</evidence>
<dbReference type="AlphaFoldDB" id="A0AA38MJW7"/>
<name>A0AA38MJW7_9CUCU</name>
<dbReference type="EMBL" id="JALNTZ010000003">
    <property type="protein sequence ID" value="KAJ3658986.1"/>
    <property type="molecule type" value="Genomic_DNA"/>
</dbReference>
<dbReference type="Proteomes" id="UP001168821">
    <property type="component" value="Unassembled WGS sequence"/>
</dbReference>
<protein>
    <submittedName>
        <fullName evidence="1">Uncharacterized protein</fullName>
    </submittedName>
</protein>
<keyword evidence="2" id="KW-1185">Reference proteome</keyword>
<proteinExistence type="predicted"/>